<accession>A0A2C9WHL8</accession>
<name>A0A2C9WHL8_MANES</name>
<evidence type="ECO:0000313" key="1">
    <source>
        <dbReference type="EMBL" id="OAY59586.1"/>
    </source>
</evidence>
<protein>
    <submittedName>
        <fullName evidence="1">Uncharacterized protein</fullName>
    </submittedName>
</protein>
<keyword evidence="2" id="KW-1185">Reference proteome</keyword>
<dbReference type="OMA" id="MASGTIY"/>
<dbReference type="Proteomes" id="UP000091857">
    <property type="component" value="Chromosome 1"/>
</dbReference>
<dbReference type="EMBL" id="CM004387">
    <property type="protein sequence ID" value="OAY59586.1"/>
    <property type="molecule type" value="Genomic_DNA"/>
</dbReference>
<dbReference type="AlphaFoldDB" id="A0A2C9WHL8"/>
<sequence length="75" mass="8094">MGFLSVAVPTVVAAAGIYFLEKSHSRAQEVGNGIQAAAIANMVRKVKEQVKTNTELPKLAPQFDGLFCFETFIGH</sequence>
<comment type="caution">
    <text evidence="1">The sequence shown here is derived from an EMBL/GenBank/DDBJ whole genome shotgun (WGS) entry which is preliminary data.</text>
</comment>
<evidence type="ECO:0000313" key="2">
    <source>
        <dbReference type="Proteomes" id="UP000091857"/>
    </source>
</evidence>
<organism evidence="1 2">
    <name type="scientific">Manihot esculenta</name>
    <name type="common">Cassava</name>
    <name type="synonym">Jatropha manihot</name>
    <dbReference type="NCBI Taxonomy" id="3983"/>
    <lineage>
        <taxon>Eukaryota</taxon>
        <taxon>Viridiplantae</taxon>
        <taxon>Streptophyta</taxon>
        <taxon>Embryophyta</taxon>
        <taxon>Tracheophyta</taxon>
        <taxon>Spermatophyta</taxon>
        <taxon>Magnoliopsida</taxon>
        <taxon>eudicotyledons</taxon>
        <taxon>Gunneridae</taxon>
        <taxon>Pentapetalae</taxon>
        <taxon>rosids</taxon>
        <taxon>fabids</taxon>
        <taxon>Malpighiales</taxon>
        <taxon>Euphorbiaceae</taxon>
        <taxon>Crotonoideae</taxon>
        <taxon>Manihoteae</taxon>
        <taxon>Manihot</taxon>
    </lineage>
</organism>
<dbReference type="Gramene" id="Manes.01G042900.1.v8.1">
    <property type="protein sequence ID" value="Manes.01G042900.1.v8.1.CDS"/>
    <property type="gene ID" value="Manes.01G042900.v8.1"/>
</dbReference>
<gene>
    <name evidence="1" type="ORF">MANES_01G042900v8</name>
</gene>
<reference evidence="2" key="1">
    <citation type="journal article" date="2016" name="Nat. Biotechnol.">
        <title>Sequencing wild and cultivated cassava and related species reveals extensive interspecific hybridization and genetic diversity.</title>
        <authorList>
            <person name="Bredeson J.V."/>
            <person name="Lyons J.B."/>
            <person name="Prochnik S.E."/>
            <person name="Wu G.A."/>
            <person name="Ha C.M."/>
            <person name="Edsinger-Gonzales E."/>
            <person name="Grimwood J."/>
            <person name="Schmutz J."/>
            <person name="Rabbi I.Y."/>
            <person name="Egesi C."/>
            <person name="Nauluvula P."/>
            <person name="Lebot V."/>
            <person name="Ndunguru J."/>
            <person name="Mkamilo G."/>
            <person name="Bart R.S."/>
            <person name="Setter T.L."/>
            <person name="Gleadow R.M."/>
            <person name="Kulakow P."/>
            <person name="Ferguson M.E."/>
            <person name="Rounsley S."/>
            <person name="Rokhsar D.S."/>
        </authorList>
    </citation>
    <scope>NUCLEOTIDE SEQUENCE [LARGE SCALE GENOMIC DNA]</scope>
    <source>
        <strain evidence="2">cv. AM560-2</strain>
    </source>
</reference>
<proteinExistence type="predicted"/>